<feature type="domain" description="SET" evidence="1">
    <location>
        <begin position="45"/>
        <end position="273"/>
    </location>
</feature>
<accession>A0A6L2PG50</accession>
<dbReference type="SUPFAM" id="SSF82199">
    <property type="entry name" value="SET domain"/>
    <property type="match status" value="1"/>
</dbReference>
<protein>
    <recommendedName>
        <fullName evidence="1">SET domain-containing protein</fullName>
    </recommendedName>
</protein>
<dbReference type="InterPro" id="IPR046341">
    <property type="entry name" value="SET_dom_sf"/>
</dbReference>
<dbReference type="EMBL" id="BLKM01007732">
    <property type="protein sequence ID" value="GFG31444.1"/>
    <property type="molecule type" value="Genomic_DNA"/>
</dbReference>
<dbReference type="CDD" id="cd19177">
    <property type="entry name" value="SET_SETD4"/>
    <property type="match status" value="1"/>
</dbReference>
<keyword evidence="3" id="KW-1185">Reference proteome</keyword>
<evidence type="ECO:0000259" key="1">
    <source>
        <dbReference type="PROSITE" id="PS50280"/>
    </source>
</evidence>
<name>A0A6L2PG50_COPFO</name>
<dbReference type="GO" id="GO:0016279">
    <property type="term" value="F:protein-lysine N-methyltransferase activity"/>
    <property type="evidence" value="ECO:0007669"/>
    <property type="project" value="InterPro"/>
</dbReference>
<dbReference type="AlphaFoldDB" id="A0A6L2PG50"/>
<reference evidence="3" key="1">
    <citation type="submission" date="2020-01" db="EMBL/GenBank/DDBJ databases">
        <title>Draft genome sequence of the Termite Coptotermes fromosanus.</title>
        <authorList>
            <person name="Itakura S."/>
            <person name="Yosikawa Y."/>
            <person name="Umezawa K."/>
        </authorList>
    </citation>
    <scope>NUCLEOTIDE SEQUENCE [LARGE SCALE GENOMIC DNA]</scope>
</reference>
<evidence type="ECO:0000313" key="2">
    <source>
        <dbReference type="EMBL" id="GFG31444.1"/>
    </source>
</evidence>
<comment type="caution">
    <text evidence="2">The sequence shown here is derived from an EMBL/GenBank/DDBJ whole genome shotgun (WGS) entry which is preliminary data.</text>
</comment>
<organism evidence="2 3">
    <name type="scientific">Coptotermes formosanus</name>
    <name type="common">Formosan subterranean termite</name>
    <dbReference type="NCBI Taxonomy" id="36987"/>
    <lineage>
        <taxon>Eukaryota</taxon>
        <taxon>Metazoa</taxon>
        <taxon>Ecdysozoa</taxon>
        <taxon>Arthropoda</taxon>
        <taxon>Hexapoda</taxon>
        <taxon>Insecta</taxon>
        <taxon>Pterygota</taxon>
        <taxon>Neoptera</taxon>
        <taxon>Polyneoptera</taxon>
        <taxon>Dictyoptera</taxon>
        <taxon>Blattodea</taxon>
        <taxon>Blattoidea</taxon>
        <taxon>Termitoidae</taxon>
        <taxon>Rhinotermitidae</taxon>
        <taxon>Coptotermes</taxon>
    </lineage>
</organism>
<gene>
    <name evidence="2" type="ORF">Cfor_09281</name>
</gene>
<dbReference type="Pfam" id="PF00856">
    <property type="entry name" value="SET"/>
    <property type="match status" value="1"/>
</dbReference>
<sequence length="435" mass="49896">MGRTYRKRKRKTLRNFSSNLHSSPCFIKLTQWMRKHGWSPSCTLCPVEFGDTGRGLRAETSISKNQVIVSIPLELLITVSTVESSDIGWIFSNANGVSLFAQQVLAAFLVWEKHLGHHSVWEPYLNSVPVDYSVPLYCSNEELDVLPSILLEPILIHKQKVIDTFSDLKKIVSMHSGTCWHCSESISTIFQREQYWWAWSTVNTRCVYLDEQVLSHHLKIQDKSCLALAPFLDMFNHSNDADVQVGLSSDGKSYDIRTLVPFAKYTQVFIHYGYHSNLKLYTEYGFILPLNPHDFIPFMFEEILNSIKYTYPEKFNCSASKLDFLKCHSLAENLSCNFDGLSFNVKAVIYMCMTSESQKDILTLKIYSSEFTSEENMAICKVGKHLIKQKCLEFESVLQIMEQKKSNNCSRSFEVAGSLILEYINILKRAEKLAV</sequence>
<proteinExistence type="predicted"/>
<dbReference type="OrthoDB" id="341421at2759"/>
<dbReference type="InterPro" id="IPR050600">
    <property type="entry name" value="SETD3_SETD6_MTase"/>
</dbReference>
<dbReference type="FunCoup" id="A0A6L2PG50">
    <property type="interactions" value="369"/>
</dbReference>
<dbReference type="PROSITE" id="PS50280">
    <property type="entry name" value="SET"/>
    <property type="match status" value="1"/>
</dbReference>
<evidence type="ECO:0000313" key="3">
    <source>
        <dbReference type="Proteomes" id="UP000502823"/>
    </source>
</evidence>
<dbReference type="Proteomes" id="UP000502823">
    <property type="component" value="Unassembled WGS sequence"/>
</dbReference>
<dbReference type="Gene3D" id="3.90.1410.10">
    <property type="entry name" value="set domain protein methyltransferase, domain 1"/>
    <property type="match status" value="1"/>
</dbReference>
<dbReference type="PANTHER" id="PTHR13271:SF151">
    <property type="entry name" value="SET DOMAIN-CONTAINING PROTEIN 4"/>
    <property type="match status" value="1"/>
</dbReference>
<dbReference type="InterPro" id="IPR001214">
    <property type="entry name" value="SET_dom"/>
</dbReference>
<dbReference type="PANTHER" id="PTHR13271">
    <property type="entry name" value="UNCHARACTERIZED PUTATIVE METHYLTRANSFERASE"/>
    <property type="match status" value="1"/>
</dbReference>
<dbReference type="InParanoid" id="A0A6L2PG50"/>
<dbReference type="InterPro" id="IPR044429">
    <property type="entry name" value="SETD4_SET"/>
</dbReference>